<evidence type="ECO:0000259" key="2">
    <source>
        <dbReference type="SMART" id="SM00014"/>
    </source>
</evidence>
<evidence type="ECO:0000313" key="3">
    <source>
        <dbReference type="EMBL" id="KJH48608.1"/>
    </source>
</evidence>
<protein>
    <submittedName>
        <fullName evidence="3">PAP2 family protein</fullName>
    </submittedName>
</protein>
<accession>A0A0D8XVD9</accession>
<dbReference type="SUPFAM" id="SSF48317">
    <property type="entry name" value="Acid phosphatase/Vanadium-dependent haloperoxidase"/>
    <property type="match status" value="1"/>
</dbReference>
<organism evidence="3 4">
    <name type="scientific">Dictyocaulus viviparus</name>
    <name type="common">Bovine lungworm</name>
    <dbReference type="NCBI Taxonomy" id="29172"/>
    <lineage>
        <taxon>Eukaryota</taxon>
        <taxon>Metazoa</taxon>
        <taxon>Ecdysozoa</taxon>
        <taxon>Nematoda</taxon>
        <taxon>Chromadorea</taxon>
        <taxon>Rhabditida</taxon>
        <taxon>Rhabditina</taxon>
        <taxon>Rhabditomorpha</taxon>
        <taxon>Strongyloidea</taxon>
        <taxon>Metastrongylidae</taxon>
        <taxon>Dictyocaulus</taxon>
    </lineage>
</organism>
<keyword evidence="1" id="KW-0472">Membrane</keyword>
<dbReference type="Pfam" id="PF01569">
    <property type="entry name" value="PAP2"/>
    <property type="match status" value="1"/>
</dbReference>
<dbReference type="PANTHER" id="PTHR14969">
    <property type="entry name" value="SPHINGOSINE-1-PHOSPHATE PHOSPHOHYDROLASE"/>
    <property type="match status" value="1"/>
</dbReference>
<sequence>MIDFRRTLHFLDQSLSEVLIVPNSKRDVLLWVEYLMSGLPWIIGSSLAVVYAVSDRWDINTLHKLVILNIGLLADLCIVGVLKLIIQRPRPVNNIDDLVVGAPIVDEYSFPSGHCARAAMLGTICARFFQKSRVIVTGLYILVAISRVAMGRHYCSDALAGIALGWLEGVVVLSLPISATKWLKKILR</sequence>
<evidence type="ECO:0000313" key="4">
    <source>
        <dbReference type="Proteomes" id="UP000053766"/>
    </source>
</evidence>
<dbReference type="Gene3D" id="1.20.144.10">
    <property type="entry name" value="Phosphatidic acid phosphatase type 2/haloperoxidase"/>
    <property type="match status" value="1"/>
</dbReference>
<dbReference type="STRING" id="29172.A0A0D8XVD9"/>
<keyword evidence="4" id="KW-1185">Reference proteome</keyword>
<dbReference type="PANTHER" id="PTHR14969:SF13">
    <property type="entry name" value="AT30094P"/>
    <property type="match status" value="1"/>
</dbReference>
<feature type="transmembrane region" description="Helical" evidence="1">
    <location>
        <begin position="28"/>
        <end position="53"/>
    </location>
</feature>
<evidence type="ECO:0000256" key="1">
    <source>
        <dbReference type="SAM" id="Phobius"/>
    </source>
</evidence>
<dbReference type="InterPro" id="IPR036938">
    <property type="entry name" value="PAP2/HPO_sf"/>
</dbReference>
<feature type="transmembrane region" description="Helical" evidence="1">
    <location>
        <begin position="158"/>
        <end position="179"/>
    </location>
</feature>
<feature type="transmembrane region" description="Helical" evidence="1">
    <location>
        <begin position="65"/>
        <end position="86"/>
    </location>
</feature>
<feature type="transmembrane region" description="Helical" evidence="1">
    <location>
        <begin position="134"/>
        <end position="152"/>
    </location>
</feature>
<dbReference type="InterPro" id="IPR000326">
    <property type="entry name" value="PAP2/HPO"/>
</dbReference>
<keyword evidence="1" id="KW-1133">Transmembrane helix</keyword>
<dbReference type="OrthoDB" id="10266771at2759"/>
<dbReference type="AlphaFoldDB" id="A0A0D8XVD9"/>
<dbReference type="Proteomes" id="UP000053766">
    <property type="component" value="Unassembled WGS sequence"/>
</dbReference>
<feature type="domain" description="Phosphatidic acid phosphatase type 2/haloperoxidase" evidence="2">
    <location>
        <begin position="65"/>
        <end position="173"/>
    </location>
</feature>
<reference evidence="3 4" key="1">
    <citation type="submission" date="2013-11" db="EMBL/GenBank/DDBJ databases">
        <title>Draft genome of the bovine lungworm Dictyocaulus viviparus.</title>
        <authorList>
            <person name="Mitreva M."/>
        </authorList>
    </citation>
    <scope>NUCLEOTIDE SEQUENCE [LARGE SCALE GENOMIC DNA]</scope>
    <source>
        <strain evidence="3 4">HannoverDv2000</strain>
    </source>
</reference>
<gene>
    <name evidence="3" type="ORF">DICVIV_05295</name>
</gene>
<keyword evidence="1" id="KW-0812">Transmembrane</keyword>
<proteinExistence type="predicted"/>
<dbReference type="EMBL" id="KN716262">
    <property type="protein sequence ID" value="KJH48608.1"/>
    <property type="molecule type" value="Genomic_DNA"/>
</dbReference>
<name>A0A0D8XVD9_DICVI</name>
<dbReference type="SMART" id="SM00014">
    <property type="entry name" value="acidPPc"/>
    <property type="match status" value="1"/>
</dbReference>
<dbReference type="GO" id="GO:0042392">
    <property type="term" value="F:sphingosine-1-phosphate phosphatase activity"/>
    <property type="evidence" value="ECO:0007669"/>
    <property type="project" value="TreeGrafter"/>
</dbReference>
<reference evidence="4" key="2">
    <citation type="journal article" date="2016" name="Sci. Rep.">
        <title>Dictyocaulus viviparus genome, variome and transcriptome elucidate lungworm biology and support future intervention.</title>
        <authorList>
            <person name="McNulty S.N."/>
            <person name="Strube C."/>
            <person name="Rosa B.A."/>
            <person name="Martin J.C."/>
            <person name="Tyagi R."/>
            <person name="Choi Y.J."/>
            <person name="Wang Q."/>
            <person name="Hallsworth Pepin K."/>
            <person name="Zhang X."/>
            <person name="Ozersky P."/>
            <person name="Wilson R.K."/>
            <person name="Sternberg P.W."/>
            <person name="Gasser R.B."/>
            <person name="Mitreva M."/>
        </authorList>
    </citation>
    <scope>NUCLEOTIDE SEQUENCE [LARGE SCALE GENOMIC DNA]</scope>
    <source>
        <strain evidence="4">HannoverDv2000</strain>
    </source>
</reference>